<dbReference type="InterPro" id="IPR046826">
    <property type="entry name" value="PDH_N"/>
</dbReference>
<proteinExistence type="inferred from homology"/>
<reference evidence="5 7" key="2">
    <citation type="submission" date="2020-02" db="EMBL/GenBank/DDBJ databases">
        <title>The WGS of Modestobacter muralis DSM 100205.</title>
        <authorList>
            <person name="Jiang Z."/>
        </authorList>
    </citation>
    <scope>NUCLEOTIDE SEQUENCE [LARGE SCALE GENOMIC DNA]</scope>
    <source>
        <strain evidence="5 7">DSM 100205</strain>
    </source>
</reference>
<dbReference type="InterPro" id="IPR008927">
    <property type="entry name" value="6-PGluconate_DH-like_C_sf"/>
</dbReference>
<dbReference type="Proteomes" id="UP000471152">
    <property type="component" value="Unassembled WGS sequence"/>
</dbReference>
<dbReference type="Gene3D" id="3.40.50.720">
    <property type="entry name" value="NAD(P)-binding Rossmann-like Domain"/>
    <property type="match status" value="1"/>
</dbReference>
<evidence type="ECO:0000313" key="4">
    <source>
        <dbReference type="EMBL" id="NEK94539.1"/>
    </source>
</evidence>
<dbReference type="SUPFAM" id="SSF48179">
    <property type="entry name" value="6-phosphogluconate dehydrogenase C-terminal domain-like"/>
    <property type="match status" value="1"/>
</dbReference>
<name>A0A6P0H6L3_9ACTN</name>
<dbReference type="RefSeq" id="WP_163611118.1">
    <property type="nucleotide sequence ID" value="NZ_JAAGWB010000027.1"/>
</dbReference>
<dbReference type="PANTHER" id="PTHR21363">
    <property type="entry name" value="PREPHENATE DEHYDROGENASE"/>
    <property type="match status" value="1"/>
</dbReference>
<accession>A0A6P0H6L3</accession>
<reference evidence="4 6" key="1">
    <citation type="submission" date="2020-01" db="EMBL/GenBank/DDBJ databases">
        <title>the WGS Modestobacter muralis CPCC 204518.</title>
        <authorList>
            <person name="Jiang Z."/>
        </authorList>
    </citation>
    <scope>NUCLEOTIDE SEQUENCE [LARGE SCALE GENOMIC DNA]</scope>
    <source>
        <strain evidence="4 6">DSM 100205</strain>
    </source>
</reference>
<dbReference type="AlphaFoldDB" id="A0A6P0H6L3"/>
<evidence type="ECO:0000256" key="1">
    <source>
        <dbReference type="ARBA" id="ARBA00007964"/>
    </source>
</evidence>
<dbReference type="EMBL" id="JAAGWH010000025">
    <property type="protein sequence ID" value="NEK94539.1"/>
    <property type="molecule type" value="Genomic_DNA"/>
</dbReference>
<dbReference type="SUPFAM" id="SSF51735">
    <property type="entry name" value="NAD(P)-binding Rossmann-fold domains"/>
    <property type="match status" value="1"/>
</dbReference>
<comment type="caution">
    <text evidence="5">The sequence shown here is derived from an EMBL/GenBank/DDBJ whole genome shotgun (WGS) entry which is preliminary data.</text>
</comment>
<dbReference type="InterPro" id="IPR003099">
    <property type="entry name" value="Prephen_DH"/>
</dbReference>
<evidence type="ECO:0000313" key="6">
    <source>
        <dbReference type="Proteomes" id="UP000468828"/>
    </source>
</evidence>
<dbReference type="InterPro" id="IPR050812">
    <property type="entry name" value="Preph/Arog_dehydrog"/>
</dbReference>
<feature type="domain" description="Prephenate/arogenate dehydrogenase" evidence="3">
    <location>
        <begin position="26"/>
        <end position="298"/>
    </location>
</feature>
<evidence type="ECO:0000259" key="3">
    <source>
        <dbReference type="PROSITE" id="PS51176"/>
    </source>
</evidence>
<dbReference type="Pfam" id="PF20463">
    <property type="entry name" value="PDH_C"/>
    <property type="match status" value="1"/>
</dbReference>
<organism evidence="5 7">
    <name type="scientific">Modestobacter muralis</name>
    <dbReference type="NCBI Taxonomy" id="1608614"/>
    <lineage>
        <taxon>Bacteria</taxon>
        <taxon>Bacillati</taxon>
        <taxon>Actinomycetota</taxon>
        <taxon>Actinomycetes</taxon>
        <taxon>Geodermatophilales</taxon>
        <taxon>Geodermatophilaceae</taxon>
        <taxon>Modestobacter</taxon>
    </lineage>
</organism>
<protein>
    <submittedName>
        <fullName evidence="5">Prephenate dehydrogenase/arogenate dehydrogenase family protein</fullName>
    </submittedName>
</protein>
<dbReference type="GO" id="GO:0004665">
    <property type="term" value="F:prephenate dehydrogenase (NADP+) activity"/>
    <property type="evidence" value="ECO:0007669"/>
    <property type="project" value="InterPro"/>
</dbReference>
<gene>
    <name evidence="5" type="ORF">G3R41_10855</name>
    <name evidence="4" type="ORF">GCU67_10200</name>
</gene>
<keyword evidence="6" id="KW-1185">Reference proteome</keyword>
<evidence type="ECO:0000256" key="2">
    <source>
        <dbReference type="ARBA" id="ARBA00023002"/>
    </source>
</evidence>
<dbReference type="Proteomes" id="UP000468828">
    <property type="component" value="Unassembled WGS sequence"/>
</dbReference>
<evidence type="ECO:0000313" key="7">
    <source>
        <dbReference type="Proteomes" id="UP000471152"/>
    </source>
</evidence>
<dbReference type="Gene3D" id="1.10.3660.10">
    <property type="entry name" value="6-phosphogluconate dehydrogenase C-terminal like domain"/>
    <property type="match status" value="1"/>
</dbReference>
<keyword evidence="2" id="KW-0560">Oxidoreductase</keyword>
<dbReference type="Pfam" id="PF02153">
    <property type="entry name" value="PDH_N"/>
    <property type="match status" value="1"/>
</dbReference>
<comment type="similarity">
    <text evidence="1">Belongs to the prephenate/arogenate dehydrogenase family.</text>
</comment>
<dbReference type="GO" id="GO:0006571">
    <property type="term" value="P:tyrosine biosynthetic process"/>
    <property type="evidence" value="ECO:0007669"/>
    <property type="project" value="InterPro"/>
</dbReference>
<dbReference type="PANTHER" id="PTHR21363:SF0">
    <property type="entry name" value="PREPHENATE DEHYDROGENASE [NADP(+)]"/>
    <property type="match status" value="1"/>
</dbReference>
<sequence>MADPAPDDSRTPGAASAFPVPTMPVPPVSVVGLGQLGGSLAAALVANGRPVSGWDVDPRARAAAEDQGVRVTRELTGVVVLAVPLPVMATALDGLRIDPGATVTDLGSVKVPVLDALGAAHGERFVGGHPMCGTERSGPDAVDPALFTGARWALCLEPDTDLRRWLRVAEIALAVGAEVVPVTAAEHDDAVAAISAVPHLLAAALAAAAGQAGPLALSLAAGSFRDATRVIASDPAFVTALVEGNAAPAAAALARVRAQLDRPWPELVADGHAVRTAAAGRRPVRVPLERSALLSLGRSGGAVTRRLAAFVEGWVPERPEPQA</sequence>
<dbReference type="InterPro" id="IPR046825">
    <property type="entry name" value="PDH_C"/>
</dbReference>
<dbReference type="EMBL" id="JAAGWB010000027">
    <property type="protein sequence ID" value="NEN51427.1"/>
    <property type="molecule type" value="Genomic_DNA"/>
</dbReference>
<dbReference type="GO" id="GO:0070403">
    <property type="term" value="F:NAD+ binding"/>
    <property type="evidence" value="ECO:0007669"/>
    <property type="project" value="InterPro"/>
</dbReference>
<dbReference type="GO" id="GO:0008977">
    <property type="term" value="F:prephenate dehydrogenase (NAD+) activity"/>
    <property type="evidence" value="ECO:0007669"/>
    <property type="project" value="InterPro"/>
</dbReference>
<dbReference type="PROSITE" id="PS51176">
    <property type="entry name" value="PDH_ADH"/>
    <property type="match status" value="1"/>
</dbReference>
<evidence type="ECO:0000313" key="5">
    <source>
        <dbReference type="EMBL" id="NEN51427.1"/>
    </source>
</evidence>
<dbReference type="InterPro" id="IPR036291">
    <property type="entry name" value="NAD(P)-bd_dom_sf"/>
</dbReference>